<dbReference type="EMBL" id="JTEO01000004">
    <property type="protein sequence ID" value="MCQ6963188.1"/>
    <property type="molecule type" value="Genomic_DNA"/>
</dbReference>
<dbReference type="PROSITE" id="PS50126">
    <property type="entry name" value="S1"/>
    <property type="match status" value="1"/>
</dbReference>
<dbReference type="HAMAP" id="MF_00975">
    <property type="entry name" value="Exosome_Csl4"/>
    <property type="match status" value="1"/>
</dbReference>
<dbReference type="GO" id="GO:0006396">
    <property type="term" value="P:RNA processing"/>
    <property type="evidence" value="ECO:0007669"/>
    <property type="project" value="InterPro"/>
</dbReference>
<dbReference type="PANTHER" id="PTHR12686">
    <property type="entry name" value="3'-5' EXORIBONUCLEASE CSL4-RELATED"/>
    <property type="match status" value="1"/>
</dbReference>
<sequence length="189" mass="20544">MDAKESVFVMPGDLIGTTEEFTAGKGTYVDVGDIHSIGTGYVHVDRNSRVISVLPKTKTPPQLSEGDIVVGSISNIRESVVLVEIGAIKGKGEREFQMDGPAAIHVSNVRDSYVKNLSQEFSMSDIVKARVINTQNMRLSTAEESLGVMRANCSRCRTVLEKDGNKLKCPSCGYIEKRKLSSDYGTGII</sequence>
<name>A0AAE3L1Q2_9EURY</name>
<dbReference type="GO" id="GO:0003676">
    <property type="term" value="F:nucleic acid binding"/>
    <property type="evidence" value="ECO:0007669"/>
    <property type="project" value="InterPro"/>
</dbReference>
<dbReference type="GO" id="GO:0005737">
    <property type="term" value="C:cytoplasm"/>
    <property type="evidence" value="ECO:0007669"/>
    <property type="project" value="UniProtKB-SubCell"/>
</dbReference>
<keyword evidence="2" id="KW-0862">Zinc</keyword>
<dbReference type="NCBIfam" id="NF034126">
    <property type="entry name" value="PRK09521.1"/>
    <property type="match status" value="1"/>
</dbReference>
<evidence type="ECO:0000313" key="5">
    <source>
        <dbReference type="Proteomes" id="UP001206983"/>
    </source>
</evidence>
<dbReference type="InterPro" id="IPR030850">
    <property type="entry name" value="Exosome_Csl4_arc"/>
</dbReference>
<gene>
    <name evidence="2" type="primary">csl4</name>
    <name evidence="4" type="ORF">PV02_05705</name>
</gene>
<comment type="subunit">
    <text evidence="2">Component of the archaeal exosome complex. Forms a trimer of Rrp4 and/or Csl4 subunits. The trimer associates with an hexameric ring-like arrangement composed of 3 Rrp41-Rrp42 heterodimers. Interacts with DnaG.</text>
</comment>
<evidence type="ECO:0000313" key="4">
    <source>
        <dbReference type="EMBL" id="MCQ6963188.1"/>
    </source>
</evidence>
<feature type="binding site" evidence="2">
    <location>
        <position position="156"/>
    </location>
    <ligand>
        <name>Zn(2+)</name>
        <dbReference type="ChEBI" id="CHEBI:29105"/>
    </ligand>
</feature>
<dbReference type="AlphaFoldDB" id="A0AAE3L1Q2"/>
<dbReference type="PANTHER" id="PTHR12686:SF8">
    <property type="entry name" value="EXOSOME COMPLEX COMPONENT CSL4"/>
    <property type="match status" value="1"/>
</dbReference>
<dbReference type="SUPFAM" id="SSF50249">
    <property type="entry name" value="Nucleic acid-binding proteins"/>
    <property type="match status" value="1"/>
</dbReference>
<dbReference type="SMART" id="SM00316">
    <property type="entry name" value="S1"/>
    <property type="match status" value="1"/>
</dbReference>
<comment type="subcellular location">
    <subcellularLocation>
        <location evidence="2">Cytoplasm</location>
    </subcellularLocation>
</comment>
<feature type="binding site" evidence="2">
    <location>
        <position position="169"/>
    </location>
    <ligand>
        <name>Zn(2+)</name>
        <dbReference type="ChEBI" id="CHEBI:29105"/>
    </ligand>
</feature>
<dbReference type="GO" id="GO:0006401">
    <property type="term" value="P:RNA catabolic process"/>
    <property type="evidence" value="ECO:0007669"/>
    <property type="project" value="UniProtKB-UniRule"/>
</dbReference>
<dbReference type="InterPro" id="IPR025721">
    <property type="entry name" value="Exosome_cplx_N_dom"/>
</dbReference>
<dbReference type="Gene3D" id="2.40.50.100">
    <property type="match status" value="1"/>
</dbReference>
<dbReference type="InterPro" id="IPR003029">
    <property type="entry name" value="S1_domain"/>
</dbReference>
<dbReference type="Gene3D" id="2.40.50.140">
    <property type="entry name" value="Nucleic acid-binding proteins"/>
    <property type="match status" value="1"/>
</dbReference>
<feature type="domain" description="S1 motif" evidence="3">
    <location>
        <begin position="66"/>
        <end position="144"/>
    </location>
</feature>
<dbReference type="InterPro" id="IPR039771">
    <property type="entry name" value="Csl4"/>
</dbReference>
<dbReference type="InterPro" id="IPR012340">
    <property type="entry name" value="NA-bd_OB-fold"/>
</dbReference>
<accession>A0AAE3L1Q2</accession>
<dbReference type="SUPFAM" id="SSF110324">
    <property type="entry name" value="Ribosomal L27 protein-like"/>
    <property type="match status" value="1"/>
</dbReference>
<evidence type="ECO:0000256" key="1">
    <source>
        <dbReference type="ARBA" id="ARBA00022835"/>
    </source>
</evidence>
<evidence type="ECO:0000259" key="3">
    <source>
        <dbReference type="PROSITE" id="PS50126"/>
    </source>
</evidence>
<dbReference type="Proteomes" id="UP001206983">
    <property type="component" value="Unassembled WGS sequence"/>
</dbReference>
<organism evidence="4 5">
    <name type="scientific">Methanolobus chelungpuianus</name>
    <dbReference type="NCBI Taxonomy" id="502115"/>
    <lineage>
        <taxon>Archaea</taxon>
        <taxon>Methanobacteriati</taxon>
        <taxon>Methanobacteriota</taxon>
        <taxon>Stenosarchaea group</taxon>
        <taxon>Methanomicrobia</taxon>
        <taxon>Methanosarcinales</taxon>
        <taxon>Methanosarcinaceae</taxon>
        <taxon>Methanolobus</taxon>
    </lineage>
</organism>
<keyword evidence="5" id="KW-1185">Reference proteome</keyword>
<protein>
    <recommendedName>
        <fullName evidence="2">Exosome complex component Csl4</fullName>
    </recommendedName>
</protein>
<dbReference type="GO" id="GO:0000178">
    <property type="term" value="C:exosome (RNase complex)"/>
    <property type="evidence" value="ECO:0007669"/>
    <property type="project" value="UniProtKB-KW"/>
</dbReference>
<feature type="binding site" evidence="2">
    <location>
        <position position="172"/>
    </location>
    <ligand>
        <name>Zn(2+)</name>
        <dbReference type="ChEBI" id="CHEBI:29105"/>
    </ligand>
</feature>
<dbReference type="GO" id="GO:0008270">
    <property type="term" value="F:zinc ion binding"/>
    <property type="evidence" value="ECO:0007669"/>
    <property type="project" value="UniProtKB-UniRule"/>
</dbReference>
<comment type="similarity">
    <text evidence="2">Belongs to the CSL4 family.</text>
</comment>
<keyword evidence="2" id="KW-0963">Cytoplasm</keyword>
<comment type="caution">
    <text evidence="4">The sequence shown here is derived from an EMBL/GenBank/DDBJ whole genome shotgun (WGS) entry which is preliminary data.</text>
</comment>
<evidence type="ECO:0000256" key="2">
    <source>
        <dbReference type="HAMAP-Rule" id="MF_00975"/>
    </source>
</evidence>
<comment type="function">
    <text evidence="2">Non-catalytic component of the exosome, which is a complex involved in RNA degradation. Increases the RNA binding and the efficiency of RNA degradation. Helpful for the interaction of the exosome with A-poor RNAs.</text>
</comment>
<dbReference type="Pfam" id="PF14382">
    <property type="entry name" value="ECR1_N"/>
    <property type="match status" value="1"/>
</dbReference>
<keyword evidence="2" id="KW-0479">Metal-binding</keyword>
<dbReference type="Gene3D" id="2.20.70.10">
    <property type="match status" value="1"/>
</dbReference>
<reference evidence="4 5" key="1">
    <citation type="journal article" date="2011" name="Appl. Environ. Microbiol.">
        <title>Methanogenic archaea isolated from Taiwan's Chelungpu fault.</title>
        <authorList>
            <person name="Wu S.Y."/>
            <person name="Lai M.C."/>
        </authorList>
    </citation>
    <scope>NUCLEOTIDE SEQUENCE [LARGE SCALE GENOMIC DNA]</scope>
    <source>
        <strain evidence="4 5">St545Mb</strain>
    </source>
</reference>
<feature type="binding site" evidence="2">
    <location>
        <position position="153"/>
    </location>
    <ligand>
        <name>Zn(2+)</name>
        <dbReference type="ChEBI" id="CHEBI:29105"/>
    </ligand>
</feature>
<proteinExistence type="inferred from homology"/>
<keyword evidence="1 2" id="KW-0271">Exosome</keyword>